<dbReference type="Proteomes" id="UP000810252">
    <property type="component" value="Unassembled WGS sequence"/>
</dbReference>
<feature type="chain" id="PRO_5039024201" description="Outer membrane protein beta-barrel domain-containing protein" evidence="1">
    <location>
        <begin position="21"/>
        <end position="231"/>
    </location>
</feature>
<dbReference type="AlphaFoldDB" id="A0A9D9HGJ4"/>
<evidence type="ECO:0000313" key="3">
    <source>
        <dbReference type="Proteomes" id="UP000810252"/>
    </source>
</evidence>
<organism evidence="2 3">
    <name type="scientific">Candidatus Cryptobacteroides merdigallinarum</name>
    <dbReference type="NCBI Taxonomy" id="2840770"/>
    <lineage>
        <taxon>Bacteria</taxon>
        <taxon>Pseudomonadati</taxon>
        <taxon>Bacteroidota</taxon>
        <taxon>Bacteroidia</taxon>
        <taxon>Bacteroidales</taxon>
        <taxon>Candidatus Cryptobacteroides</taxon>
    </lineage>
</organism>
<evidence type="ECO:0000256" key="1">
    <source>
        <dbReference type="SAM" id="SignalP"/>
    </source>
</evidence>
<comment type="caution">
    <text evidence="2">The sequence shown here is derived from an EMBL/GenBank/DDBJ whole genome shotgun (WGS) entry which is preliminary data.</text>
</comment>
<reference evidence="2" key="1">
    <citation type="submission" date="2020-10" db="EMBL/GenBank/DDBJ databases">
        <authorList>
            <person name="Gilroy R."/>
        </authorList>
    </citation>
    <scope>NUCLEOTIDE SEQUENCE</scope>
    <source>
        <strain evidence="2">20514</strain>
    </source>
</reference>
<reference evidence="2" key="2">
    <citation type="journal article" date="2021" name="PeerJ">
        <title>Extensive microbial diversity within the chicken gut microbiome revealed by metagenomics and culture.</title>
        <authorList>
            <person name="Gilroy R."/>
            <person name="Ravi A."/>
            <person name="Getino M."/>
            <person name="Pursley I."/>
            <person name="Horton D.L."/>
            <person name="Alikhan N.F."/>
            <person name="Baker D."/>
            <person name="Gharbi K."/>
            <person name="Hall N."/>
            <person name="Watson M."/>
            <person name="Adriaenssens E.M."/>
            <person name="Foster-Nyarko E."/>
            <person name="Jarju S."/>
            <person name="Secka A."/>
            <person name="Antonio M."/>
            <person name="Oren A."/>
            <person name="Chaudhuri R.R."/>
            <person name="La Ragione R."/>
            <person name="Hildebrand F."/>
            <person name="Pallen M.J."/>
        </authorList>
    </citation>
    <scope>NUCLEOTIDE SEQUENCE</scope>
    <source>
        <strain evidence="2">20514</strain>
    </source>
</reference>
<protein>
    <recommendedName>
        <fullName evidence="4">Outer membrane protein beta-barrel domain-containing protein</fullName>
    </recommendedName>
</protein>
<proteinExistence type="predicted"/>
<feature type="signal peptide" evidence="1">
    <location>
        <begin position="1"/>
        <end position="20"/>
    </location>
</feature>
<evidence type="ECO:0000313" key="2">
    <source>
        <dbReference type="EMBL" id="MBO8449192.1"/>
    </source>
</evidence>
<name>A0A9D9HGJ4_9BACT</name>
<gene>
    <name evidence="2" type="ORF">IAC29_07975</name>
</gene>
<accession>A0A9D9HGJ4</accession>
<evidence type="ECO:0008006" key="4">
    <source>
        <dbReference type="Google" id="ProtNLM"/>
    </source>
</evidence>
<dbReference type="EMBL" id="JADIMQ010000112">
    <property type="protein sequence ID" value="MBO8449192.1"/>
    <property type="molecule type" value="Genomic_DNA"/>
</dbReference>
<keyword evidence="1" id="KW-0732">Signal</keyword>
<sequence length="231" mass="25790">MKKFILCVLCLILGSTIAMNGQDAKTEKELKKQERVQQILEKNQQKDLYKADVEAAMHGFRMGGEYSFRTMGTIGVKGAQKHGIHYLAGYRFTKRWYVGGIVGVDLTTPFTITRSGWVEESYNYSITRQDKVYVPVMADVRFYCNVNRVSTYLYTNLGAEFSHTTAGIFLFGLGFDIHTVKSQCVNISLGVGMGSWESADNGGFGGLMIEEDPGYGTYDGFAFNLKVGYAF</sequence>